<dbReference type="Gene3D" id="3.10.450.390">
    <property type="entry name" value="Protein of unknown function DUF3889"/>
    <property type="match status" value="1"/>
</dbReference>
<dbReference type="InterPro" id="IPR036908">
    <property type="entry name" value="RlpA-like_sf"/>
</dbReference>
<organism evidence="2 3">
    <name type="scientific">Lentibacillus salinarum</name>
    <dbReference type="NCBI Taxonomy" id="446820"/>
    <lineage>
        <taxon>Bacteria</taxon>
        <taxon>Bacillati</taxon>
        <taxon>Bacillota</taxon>
        <taxon>Bacilli</taxon>
        <taxon>Bacillales</taxon>
        <taxon>Bacillaceae</taxon>
        <taxon>Lentibacillus</taxon>
    </lineage>
</organism>
<comment type="caution">
    <text evidence="2">The sequence shown here is derived from an EMBL/GenBank/DDBJ whole genome shotgun (WGS) entry which is preliminary data.</text>
</comment>
<dbReference type="InterPro" id="IPR051477">
    <property type="entry name" value="Expansin_CellWall"/>
</dbReference>
<dbReference type="Gene3D" id="2.40.40.10">
    <property type="entry name" value="RlpA-like domain"/>
    <property type="match status" value="1"/>
</dbReference>
<keyword evidence="1" id="KW-0732">Signal</keyword>
<proteinExistence type="predicted"/>
<dbReference type="PANTHER" id="PTHR31836">
    <property type="match status" value="1"/>
</dbReference>
<dbReference type="InterPro" id="IPR024987">
    <property type="entry name" value="DUF3889"/>
</dbReference>
<dbReference type="Pfam" id="PF13028">
    <property type="entry name" value="DUF3889"/>
    <property type="match status" value="1"/>
</dbReference>
<gene>
    <name evidence="2" type="ORF">ACFQ4A_02215</name>
</gene>
<dbReference type="EMBL" id="JBHTNH010000002">
    <property type="protein sequence ID" value="MFD1360492.1"/>
    <property type="molecule type" value="Genomic_DNA"/>
</dbReference>
<evidence type="ECO:0000313" key="2">
    <source>
        <dbReference type="EMBL" id="MFD1360492.1"/>
    </source>
</evidence>
<keyword evidence="3" id="KW-1185">Reference proteome</keyword>
<dbReference type="Proteomes" id="UP001597178">
    <property type="component" value="Unassembled WGS sequence"/>
</dbReference>
<dbReference type="SUPFAM" id="SSF50685">
    <property type="entry name" value="Barwin-like endoglucanases"/>
    <property type="match status" value="1"/>
</dbReference>
<protein>
    <submittedName>
        <fullName evidence="2">DUF3889 domain-containing protein</fullName>
    </submittedName>
</protein>
<accession>A0ABW3ZQZ6</accession>
<name>A0ABW3ZQZ6_9BACI</name>
<sequence>MYPTNPYFRNAYPYAYYPHDAQRLYYQYFQYPDTRQQPISGQATWTEGGQITKCGIPWSDNLYMTAAVGDASPYQCGQTLQVIYPVTGRSILVEVVDQVPGFPENRLNLHRRVFETLGANPQQGVIDIQFIPVSHVEQQQWGRYLLEIVQSAYSDYGVNDYSFVGKTEESVSRTRETYEYILQSEQDTMTVQASVVYNPANNRIISFSVDEV</sequence>
<dbReference type="CDD" id="cd22191">
    <property type="entry name" value="DPBB_RlpA_EXP_N-like"/>
    <property type="match status" value="1"/>
</dbReference>
<evidence type="ECO:0000313" key="3">
    <source>
        <dbReference type="Proteomes" id="UP001597178"/>
    </source>
</evidence>
<evidence type="ECO:0000256" key="1">
    <source>
        <dbReference type="ARBA" id="ARBA00022729"/>
    </source>
</evidence>
<dbReference type="RefSeq" id="WP_382397199.1">
    <property type="nucleotide sequence ID" value="NZ_JBHTNH010000002.1"/>
</dbReference>
<dbReference type="PANTHER" id="PTHR31836:SF28">
    <property type="entry name" value="SRCR DOMAIN-CONTAINING PROTEIN-RELATED"/>
    <property type="match status" value="1"/>
</dbReference>
<reference evidence="3" key="1">
    <citation type="journal article" date="2019" name="Int. J. Syst. Evol. Microbiol.">
        <title>The Global Catalogue of Microorganisms (GCM) 10K type strain sequencing project: providing services to taxonomists for standard genome sequencing and annotation.</title>
        <authorList>
            <consortium name="The Broad Institute Genomics Platform"/>
            <consortium name="The Broad Institute Genome Sequencing Center for Infectious Disease"/>
            <person name="Wu L."/>
            <person name="Ma J."/>
        </authorList>
    </citation>
    <scope>NUCLEOTIDE SEQUENCE [LARGE SCALE GENOMIC DNA]</scope>
    <source>
        <strain evidence="3">CCUG 54822</strain>
    </source>
</reference>